<evidence type="ECO:0008006" key="6">
    <source>
        <dbReference type="Google" id="ProtNLM"/>
    </source>
</evidence>
<evidence type="ECO:0000313" key="5">
    <source>
        <dbReference type="Proteomes" id="UP001596266"/>
    </source>
</evidence>
<feature type="region of interest" description="Disordered" evidence="1">
    <location>
        <begin position="26"/>
        <end position="50"/>
    </location>
</feature>
<organism evidence="4 5">
    <name type="scientific">Luteococcus sanguinis</name>
    <dbReference type="NCBI Taxonomy" id="174038"/>
    <lineage>
        <taxon>Bacteria</taxon>
        <taxon>Bacillati</taxon>
        <taxon>Actinomycetota</taxon>
        <taxon>Actinomycetes</taxon>
        <taxon>Propionibacteriales</taxon>
        <taxon>Propionibacteriaceae</taxon>
        <taxon>Luteococcus</taxon>
    </lineage>
</organism>
<protein>
    <recommendedName>
        <fullName evidence="6">Secreted protein</fullName>
    </recommendedName>
</protein>
<keyword evidence="3" id="KW-0732">Signal</keyword>
<keyword evidence="2" id="KW-1133">Transmembrane helix</keyword>
<gene>
    <name evidence="4" type="ORF">ACFP57_06480</name>
</gene>
<keyword evidence="5" id="KW-1185">Reference proteome</keyword>
<proteinExistence type="predicted"/>
<accession>A0ABW1WZY1</accession>
<feature type="transmembrane region" description="Helical" evidence="2">
    <location>
        <begin position="57"/>
        <end position="74"/>
    </location>
</feature>
<evidence type="ECO:0000256" key="1">
    <source>
        <dbReference type="SAM" id="MobiDB-lite"/>
    </source>
</evidence>
<name>A0ABW1WZY1_9ACTN</name>
<keyword evidence="2" id="KW-0472">Membrane</keyword>
<evidence type="ECO:0000256" key="3">
    <source>
        <dbReference type="SAM" id="SignalP"/>
    </source>
</evidence>
<feature type="chain" id="PRO_5046125175" description="Secreted protein" evidence="3">
    <location>
        <begin position="29"/>
        <end position="225"/>
    </location>
</feature>
<dbReference type="RefSeq" id="WP_343886456.1">
    <property type="nucleotide sequence ID" value="NZ_BAAAKI010000015.1"/>
</dbReference>
<reference evidence="5" key="1">
    <citation type="journal article" date="2019" name="Int. J. Syst. Evol. Microbiol.">
        <title>The Global Catalogue of Microorganisms (GCM) 10K type strain sequencing project: providing services to taxonomists for standard genome sequencing and annotation.</title>
        <authorList>
            <consortium name="The Broad Institute Genomics Platform"/>
            <consortium name="The Broad Institute Genome Sequencing Center for Infectious Disease"/>
            <person name="Wu L."/>
            <person name="Ma J."/>
        </authorList>
    </citation>
    <scope>NUCLEOTIDE SEQUENCE [LARGE SCALE GENOMIC DNA]</scope>
    <source>
        <strain evidence="5">CGMCC 1.15277</strain>
    </source>
</reference>
<feature type="signal peptide" evidence="3">
    <location>
        <begin position="1"/>
        <end position="28"/>
    </location>
</feature>
<keyword evidence="2" id="KW-0812">Transmembrane</keyword>
<sequence length="225" mass="24637">MRRSTCILAAVLLAVMSMSLLSTPTGLAGTPKPTPSATTTAPAPTTPGTASWHTGDWIALGSLGIALASLGLAVRSQRTARKAQELSEAVDQREVARHEARRLEQARRIIAWIGFPGAPEVEIENAGDETVTELHVAHVELSNRPGYSTAPNRRVRGANRGYWEVLPSGSKGTYPFDIIDPTGAETNMMAFEDDHIEWLVTITFRDAEGQRWRRTNREDPRPIED</sequence>
<evidence type="ECO:0000313" key="4">
    <source>
        <dbReference type="EMBL" id="MFC6396631.1"/>
    </source>
</evidence>
<evidence type="ECO:0000256" key="2">
    <source>
        <dbReference type="SAM" id="Phobius"/>
    </source>
</evidence>
<dbReference type="Proteomes" id="UP001596266">
    <property type="component" value="Unassembled WGS sequence"/>
</dbReference>
<dbReference type="EMBL" id="JBHSUA010000014">
    <property type="protein sequence ID" value="MFC6396631.1"/>
    <property type="molecule type" value="Genomic_DNA"/>
</dbReference>
<comment type="caution">
    <text evidence="4">The sequence shown here is derived from an EMBL/GenBank/DDBJ whole genome shotgun (WGS) entry which is preliminary data.</text>
</comment>